<accession>A0A6A3ZVR0</accession>
<dbReference type="EMBL" id="QXGE01000237">
    <property type="protein sequence ID" value="KAE9319030.1"/>
    <property type="molecule type" value="Genomic_DNA"/>
</dbReference>
<proteinExistence type="predicted"/>
<evidence type="ECO:0000313" key="5">
    <source>
        <dbReference type="EMBL" id="KAE9124797.1"/>
    </source>
</evidence>
<dbReference type="EMBL" id="QXFX01000226">
    <property type="protein sequence ID" value="KAE9124797.1"/>
    <property type="molecule type" value="Genomic_DNA"/>
</dbReference>
<evidence type="ECO:0000313" key="19">
    <source>
        <dbReference type="Proteomes" id="UP000476176"/>
    </source>
</evidence>
<dbReference type="EMBL" id="QXFW01000221">
    <property type="protein sequence ID" value="KAE9020062.1"/>
    <property type="molecule type" value="Genomic_DNA"/>
</dbReference>
<dbReference type="Proteomes" id="UP000437068">
    <property type="component" value="Unassembled WGS sequence"/>
</dbReference>
<dbReference type="Proteomes" id="UP000429523">
    <property type="component" value="Unassembled WGS sequence"/>
</dbReference>
<dbReference type="EMBL" id="QXFY01000243">
    <property type="protein sequence ID" value="KAE9350826.1"/>
    <property type="molecule type" value="Genomic_DNA"/>
</dbReference>
<evidence type="ECO:0000313" key="20">
    <source>
        <dbReference type="Proteomes" id="UP000486351"/>
    </source>
</evidence>
<dbReference type="EMBL" id="QXGF01000285">
    <property type="protein sequence ID" value="KAE8942844.1"/>
    <property type="molecule type" value="Genomic_DNA"/>
</dbReference>
<dbReference type="Proteomes" id="UP000440732">
    <property type="component" value="Unassembled WGS sequence"/>
</dbReference>
<evidence type="ECO:0000313" key="6">
    <source>
        <dbReference type="EMBL" id="KAE9149494.1"/>
    </source>
</evidence>
<evidence type="ECO:0000313" key="10">
    <source>
        <dbReference type="EMBL" id="KAE9319030.1"/>
    </source>
</evidence>
<evidence type="ECO:0000313" key="14">
    <source>
        <dbReference type="Proteomes" id="UP000437068"/>
    </source>
</evidence>
<evidence type="ECO:0000313" key="2">
    <source>
        <dbReference type="EMBL" id="KAE8942844.1"/>
    </source>
</evidence>
<evidence type="ECO:0000313" key="12">
    <source>
        <dbReference type="Proteomes" id="UP000429523"/>
    </source>
</evidence>
<protein>
    <recommendedName>
        <fullName evidence="1">Reverse transcriptase domain-containing protein</fullName>
    </recommendedName>
</protein>
<dbReference type="AlphaFoldDB" id="A0A6A3ZVR0"/>
<dbReference type="PROSITE" id="PS50878">
    <property type="entry name" value="RT_POL"/>
    <property type="match status" value="1"/>
</dbReference>
<dbReference type="EMBL" id="QXGC01000211">
    <property type="protein sequence ID" value="KAE9244668.1"/>
    <property type="molecule type" value="Genomic_DNA"/>
</dbReference>
<evidence type="ECO:0000313" key="17">
    <source>
        <dbReference type="Proteomes" id="UP000441208"/>
    </source>
</evidence>
<evidence type="ECO:0000313" key="11">
    <source>
        <dbReference type="EMBL" id="KAE9350826.1"/>
    </source>
</evidence>
<dbReference type="Proteomes" id="UP000441208">
    <property type="component" value="Unassembled WGS sequence"/>
</dbReference>
<dbReference type="EMBL" id="QXFZ01000265">
    <property type="protein sequence ID" value="KAE9123998.1"/>
    <property type="molecule type" value="Genomic_DNA"/>
</dbReference>
<dbReference type="Proteomes" id="UP000440367">
    <property type="component" value="Unassembled WGS sequence"/>
</dbReference>
<comment type="caution">
    <text evidence="8">The sequence shown here is derived from an EMBL/GenBank/DDBJ whole genome shotgun (WGS) entry which is preliminary data.</text>
</comment>
<evidence type="ECO:0000313" key="13">
    <source>
        <dbReference type="Proteomes" id="UP000433483"/>
    </source>
</evidence>
<dbReference type="PANTHER" id="PTHR37015:SF2">
    <property type="entry name" value="REVERSE TRANSCRIPTASE DOMAIN-CONTAINING PROTEIN"/>
    <property type="match status" value="1"/>
</dbReference>
<reference evidence="12 13" key="1">
    <citation type="submission" date="2018-08" db="EMBL/GenBank/DDBJ databases">
        <title>Genomic investigation of the strawberry pathogen Phytophthora fragariae indicates pathogenicity is determined by transcriptional variation in three key races.</title>
        <authorList>
            <person name="Adams T.M."/>
            <person name="Armitage A.D."/>
            <person name="Sobczyk M.K."/>
            <person name="Bates H.J."/>
            <person name="Dunwell J.M."/>
            <person name="Nellist C.F."/>
            <person name="Harrison R.J."/>
        </authorList>
    </citation>
    <scope>NUCLEOTIDE SEQUENCE [LARGE SCALE GENOMIC DNA]</scope>
    <source>
        <strain evidence="10 14">A4</strain>
        <strain evidence="8 15">BC-1</strain>
        <strain evidence="9 19">BC-23</strain>
        <strain evidence="7 13">NOV-27</strain>
        <strain evidence="6 16">NOV-5</strain>
        <strain evidence="4 17">NOV-71</strain>
        <strain evidence="11 20">NOV-77</strain>
        <strain evidence="2 12">NOV-9</strain>
        <strain evidence="5 21">ONT-3</strain>
        <strain evidence="3 18">SCRP245</strain>
    </source>
</reference>
<evidence type="ECO:0000313" key="4">
    <source>
        <dbReference type="EMBL" id="KAE9123998.1"/>
    </source>
</evidence>
<dbReference type="Proteomes" id="UP000433483">
    <property type="component" value="Unassembled WGS sequence"/>
</dbReference>
<evidence type="ECO:0000313" key="15">
    <source>
        <dbReference type="Proteomes" id="UP000440367"/>
    </source>
</evidence>
<dbReference type="Proteomes" id="UP000486351">
    <property type="component" value="Unassembled WGS sequence"/>
</dbReference>
<name>A0A6A3ZVR0_9STRA</name>
<dbReference type="EMBL" id="QXGD01000289">
    <property type="protein sequence ID" value="KAE9244596.1"/>
    <property type="molecule type" value="Genomic_DNA"/>
</dbReference>
<feature type="domain" description="Reverse transcriptase" evidence="1">
    <location>
        <begin position="1"/>
        <end position="131"/>
    </location>
</feature>
<evidence type="ECO:0000313" key="8">
    <source>
        <dbReference type="EMBL" id="KAE9244596.1"/>
    </source>
</evidence>
<evidence type="ECO:0000313" key="16">
    <source>
        <dbReference type="Proteomes" id="UP000440732"/>
    </source>
</evidence>
<dbReference type="PANTHER" id="PTHR37015">
    <property type="entry name" value="REVERSE TRANSCRIPTASE DOMAIN-CONTAINING PROTEIN"/>
    <property type="match status" value="1"/>
</dbReference>
<dbReference type="Proteomes" id="UP000460718">
    <property type="component" value="Unassembled WGS sequence"/>
</dbReference>
<sequence>MLDVFRQYTRIPVIFPGFEEPKIMKRGLPVSRMMTMLLAEVELFVMDYLVLVSSDVFLYRSHDDIFFFDSDEAKVLRAWSEMQRYAQRVGLKFNEDKSGSIRMYAGASTTKAEVGPAPLPATPIRWGLLELQSNGSVKIRQDEVKAFATEMADRLAAATSTFA</sequence>
<dbReference type="InterPro" id="IPR000477">
    <property type="entry name" value="RT_dom"/>
</dbReference>
<evidence type="ECO:0000259" key="1">
    <source>
        <dbReference type="PROSITE" id="PS50878"/>
    </source>
</evidence>
<dbReference type="Proteomes" id="UP000488956">
    <property type="component" value="Unassembled WGS sequence"/>
</dbReference>
<dbReference type="EMBL" id="QXGA01000236">
    <property type="protein sequence ID" value="KAE9149494.1"/>
    <property type="molecule type" value="Genomic_DNA"/>
</dbReference>
<evidence type="ECO:0000313" key="21">
    <source>
        <dbReference type="Proteomes" id="UP000488956"/>
    </source>
</evidence>
<evidence type="ECO:0000313" key="3">
    <source>
        <dbReference type="EMBL" id="KAE9020062.1"/>
    </source>
</evidence>
<evidence type="ECO:0000313" key="7">
    <source>
        <dbReference type="EMBL" id="KAE9222454.1"/>
    </source>
</evidence>
<evidence type="ECO:0000313" key="9">
    <source>
        <dbReference type="EMBL" id="KAE9244668.1"/>
    </source>
</evidence>
<evidence type="ECO:0000313" key="18">
    <source>
        <dbReference type="Proteomes" id="UP000460718"/>
    </source>
</evidence>
<organism evidence="8 15">
    <name type="scientific">Phytophthora fragariae</name>
    <dbReference type="NCBI Taxonomy" id="53985"/>
    <lineage>
        <taxon>Eukaryota</taxon>
        <taxon>Sar</taxon>
        <taxon>Stramenopiles</taxon>
        <taxon>Oomycota</taxon>
        <taxon>Peronosporomycetes</taxon>
        <taxon>Peronosporales</taxon>
        <taxon>Peronosporaceae</taxon>
        <taxon>Phytophthora</taxon>
    </lineage>
</organism>
<dbReference type="OrthoDB" id="74545at2759"/>
<dbReference type="EMBL" id="QXGB01000254">
    <property type="protein sequence ID" value="KAE9222454.1"/>
    <property type="molecule type" value="Genomic_DNA"/>
</dbReference>
<dbReference type="Proteomes" id="UP000476176">
    <property type="component" value="Unassembled WGS sequence"/>
</dbReference>
<keyword evidence="13" id="KW-1185">Reference proteome</keyword>
<gene>
    <name evidence="10" type="ORF">PF001_g6087</name>
    <name evidence="8" type="ORF">PF002_g7689</name>
    <name evidence="9" type="ORF">PF004_g5578</name>
    <name evidence="7" type="ORF">PF005_g6697</name>
    <name evidence="6" type="ORF">PF006_g6026</name>
    <name evidence="4" type="ORF">PF007_g6876</name>
    <name evidence="11" type="ORF">PF008_g6256</name>
    <name evidence="2" type="ORF">PF009_g7425</name>
    <name evidence="5" type="ORF">PF010_g5881</name>
    <name evidence="3" type="ORF">PF011_g5588</name>
</gene>